<protein>
    <submittedName>
        <fullName evidence="2">Uncharacterized protein</fullName>
    </submittedName>
</protein>
<gene>
    <name evidence="2" type="ORF">CAP_5807</name>
</gene>
<sequence length="115" mass="12446">MGSRENAFVRYLLGLALTLPTVSAAAATTGEVTGDEATVESAEKPLKFAQNVEAKLGLGKTQGSEQAAKPPGYREWGEWWPEIWREKGPVAAAIEVDDAEEMTSAVEILRVVRDE</sequence>
<proteinExistence type="predicted"/>
<keyword evidence="1" id="KW-0732">Signal</keyword>
<dbReference type="RefSeq" id="WP_044235925.1">
    <property type="nucleotide sequence ID" value="NZ_ASRX01000005.1"/>
</dbReference>
<dbReference type="Proteomes" id="UP000019678">
    <property type="component" value="Unassembled WGS sequence"/>
</dbReference>
<dbReference type="STRING" id="1192034.CAP_5807"/>
<feature type="signal peptide" evidence="1">
    <location>
        <begin position="1"/>
        <end position="26"/>
    </location>
</feature>
<keyword evidence="3" id="KW-1185">Reference proteome</keyword>
<evidence type="ECO:0000313" key="3">
    <source>
        <dbReference type="Proteomes" id="UP000019678"/>
    </source>
</evidence>
<dbReference type="EMBL" id="ASRX01000005">
    <property type="protein sequence ID" value="EYF08047.1"/>
    <property type="molecule type" value="Genomic_DNA"/>
</dbReference>
<name>A0A017TGN8_9BACT</name>
<accession>A0A017TGN8</accession>
<evidence type="ECO:0000313" key="2">
    <source>
        <dbReference type="EMBL" id="EYF08047.1"/>
    </source>
</evidence>
<comment type="caution">
    <text evidence="2">The sequence shown here is derived from an EMBL/GenBank/DDBJ whole genome shotgun (WGS) entry which is preliminary data.</text>
</comment>
<dbReference type="AlphaFoldDB" id="A0A017TGN8"/>
<reference evidence="2 3" key="1">
    <citation type="submission" date="2013-05" db="EMBL/GenBank/DDBJ databases">
        <title>Genome assembly of Chondromyces apiculatus DSM 436.</title>
        <authorList>
            <person name="Sharma G."/>
            <person name="Khatri I."/>
            <person name="Kaur C."/>
            <person name="Mayilraj S."/>
            <person name="Subramanian S."/>
        </authorList>
    </citation>
    <scope>NUCLEOTIDE SEQUENCE [LARGE SCALE GENOMIC DNA]</scope>
    <source>
        <strain evidence="2 3">DSM 436</strain>
    </source>
</reference>
<organism evidence="2 3">
    <name type="scientific">Chondromyces apiculatus DSM 436</name>
    <dbReference type="NCBI Taxonomy" id="1192034"/>
    <lineage>
        <taxon>Bacteria</taxon>
        <taxon>Pseudomonadati</taxon>
        <taxon>Myxococcota</taxon>
        <taxon>Polyangia</taxon>
        <taxon>Polyangiales</taxon>
        <taxon>Polyangiaceae</taxon>
        <taxon>Chondromyces</taxon>
    </lineage>
</organism>
<evidence type="ECO:0000256" key="1">
    <source>
        <dbReference type="SAM" id="SignalP"/>
    </source>
</evidence>
<feature type="chain" id="PRO_5001500314" evidence="1">
    <location>
        <begin position="27"/>
        <end position="115"/>
    </location>
</feature>